<dbReference type="AlphaFoldDB" id="A0A9W7C2B5"/>
<feature type="transmembrane region" description="Helical" evidence="2">
    <location>
        <begin position="367"/>
        <end position="386"/>
    </location>
</feature>
<evidence type="ECO:0000313" key="3">
    <source>
        <dbReference type="EMBL" id="GMH98686.1"/>
    </source>
</evidence>
<keyword evidence="2" id="KW-1133">Transmembrane helix</keyword>
<feature type="region of interest" description="Disordered" evidence="1">
    <location>
        <begin position="1"/>
        <end position="31"/>
    </location>
</feature>
<reference evidence="4" key="1">
    <citation type="journal article" date="2023" name="Commun. Biol.">
        <title>Genome analysis of Parmales, the sister group of diatoms, reveals the evolutionary specialization of diatoms from phago-mixotrophs to photoautotrophs.</title>
        <authorList>
            <person name="Ban H."/>
            <person name="Sato S."/>
            <person name="Yoshikawa S."/>
            <person name="Yamada K."/>
            <person name="Nakamura Y."/>
            <person name="Ichinomiya M."/>
            <person name="Sato N."/>
            <person name="Blanc-Mathieu R."/>
            <person name="Endo H."/>
            <person name="Kuwata A."/>
            <person name="Ogata H."/>
        </authorList>
    </citation>
    <scope>NUCLEOTIDE SEQUENCE [LARGE SCALE GENOMIC DNA]</scope>
    <source>
        <strain evidence="4">NIES 3699</strain>
    </source>
</reference>
<feature type="transmembrane region" description="Helical" evidence="2">
    <location>
        <begin position="456"/>
        <end position="478"/>
    </location>
</feature>
<name>A0A9W7C2B5_9STRA</name>
<feature type="transmembrane region" description="Helical" evidence="2">
    <location>
        <begin position="499"/>
        <end position="517"/>
    </location>
</feature>
<keyword evidence="2" id="KW-0472">Membrane</keyword>
<keyword evidence="4" id="KW-1185">Reference proteome</keyword>
<organism evidence="3 4">
    <name type="scientific">Triparma verrucosa</name>
    <dbReference type="NCBI Taxonomy" id="1606542"/>
    <lineage>
        <taxon>Eukaryota</taxon>
        <taxon>Sar</taxon>
        <taxon>Stramenopiles</taxon>
        <taxon>Ochrophyta</taxon>
        <taxon>Bolidophyceae</taxon>
        <taxon>Parmales</taxon>
        <taxon>Triparmaceae</taxon>
        <taxon>Triparma</taxon>
    </lineage>
</organism>
<protein>
    <submittedName>
        <fullName evidence="3">Uncharacterized protein</fullName>
    </submittedName>
</protein>
<feature type="transmembrane region" description="Helical" evidence="2">
    <location>
        <begin position="392"/>
        <end position="407"/>
    </location>
</feature>
<feature type="transmembrane region" description="Helical" evidence="2">
    <location>
        <begin position="183"/>
        <end position="206"/>
    </location>
</feature>
<feature type="compositionally biased region" description="Acidic residues" evidence="1">
    <location>
        <begin position="1"/>
        <end position="10"/>
    </location>
</feature>
<dbReference type="EMBL" id="BRXX01000223">
    <property type="protein sequence ID" value="GMH98686.1"/>
    <property type="molecule type" value="Genomic_DNA"/>
</dbReference>
<feature type="transmembrane region" description="Helical" evidence="2">
    <location>
        <begin position="414"/>
        <end position="436"/>
    </location>
</feature>
<keyword evidence="2" id="KW-0812">Transmembrane</keyword>
<gene>
    <name evidence="3" type="ORF">TrVE_jg454</name>
</gene>
<dbReference type="Proteomes" id="UP001165160">
    <property type="component" value="Unassembled WGS sequence"/>
</dbReference>
<evidence type="ECO:0000256" key="2">
    <source>
        <dbReference type="SAM" id="Phobius"/>
    </source>
</evidence>
<evidence type="ECO:0000313" key="4">
    <source>
        <dbReference type="Proteomes" id="UP001165160"/>
    </source>
</evidence>
<sequence>MSSCPTEEESPPVNSPEEKSRILQRQSSGVSRRARLASFASAIFKPKEQSSAEKVAPTFENSRDFYLSVAESTLCFEIFDMLNTYPWFDALLDKVIDGKLHFSHLSTSVKLSEYDREVAKAAGQAFAVTLITHSQSANGVAEWILQCEGLRELDQVEISFRPALEAIGAEVLKKSSWGVSLRAAAGAIISISDLASDLVMMFAFYAEGRTQYGNATLLMISICFGLQLIMITINKYGGGLKVLGIEFVILFSGLKPAFDAYTLASGQEQKPYAAFDPLSELTGARMIELFAENIPMCILQVMSILDSRSVSATVLTSLTISCLCAGYSSGTVTLDYDISPIHRKSEGNFYGFVPDSAVKRLVMLSMLVLKSALLLIIRSTAFAFLIFLGQQYLWTFLACDLGLFLLYKIARNDFLYWAPVSGAAGVLCAFIMRTIIKVVTDFTAIMQFRHPQELGGMYWTFNVFVVISSSVAAMELYLNSLKDDDEKDDELAPAVRKTVFCLAGAWAMLFVASLFAMRPGYFRTFFDNRTAAQLKLDIWNEEMDDATRLYSLVGINPHLLRLIDEEDIVVFLRKRTEWEADTVDFWDEGVEATIDPRYLR</sequence>
<proteinExistence type="predicted"/>
<feature type="transmembrane region" description="Helical" evidence="2">
    <location>
        <begin position="212"/>
        <end position="233"/>
    </location>
</feature>
<accession>A0A9W7C2B5</accession>
<comment type="caution">
    <text evidence="3">The sequence shown here is derived from an EMBL/GenBank/DDBJ whole genome shotgun (WGS) entry which is preliminary data.</text>
</comment>
<evidence type="ECO:0000256" key="1">
    <source>
        <dbReference type="SAM" id="MobiDB-lite"/>
    </source>
</evidence>